<name>A0ABN7K7D3_9BACT</name>
<dbReference type="EC" id="3.2.2.20" evidence="1"/>
<accession>A0ABN7K7D3</accession>
<dbReference type="Gene3D" id="1.10.340.30">
    <property type="entry name" value="Hypothetical protein, domain 2"/>
    <property type="match status" value="1"/>
</dbReference>
<comment type="caution">
    <text evidence="1">The sequence shown here is derived from an EMBL/GenBank/DDBJ whole genome shotgun (WGS) entry which is preliminary data.</text>
</comment>
<keyword evidence="1" id="KW-0378">Hydrolase</keyword>
<evidence type="ECO:0000313" key="1">
    <source>
        <dbReference type="EMBL" id="CAD7287546.1"/>
    </source>
</evidence>
<protein>
    <submittedName>
        <fullName evidence="1">DNA-3-methyladenine glycosylase 1</fullName>
        <ecNumber evidence="1">3.2.2.20</ecNumber>
    </submittedName>
</protein>
<dbReference type="PANTHER" id="PTHR30037:SF4">
    <property type="entry name" value="DNA-3-METHYLADENINE GLYCOSYLASE I"/>
    <property type="match status" value="1"/>
</dbReference>
<reference evidence="1 2" key="1">
    <citation type="submission" date="2020-11" db="EMBL/GenBank/DDBJ databases">
        <authorList>
            <person name="Peeters C."/>
        </authorList>
    </citation>
    <scope>NUCLEOTIDE SEQUENCE [LARGE SCALE GENOMIC DNA]</scope>
    <source>
        <strain evidence="1 2">LMG 7974</strain>
    </source>
</reference>
<dbReference type="InterPro" id="IPR011257">
    <property type="entry name" value="DNA_glycosylase"/>
</dbReference>
<gene>
    <name evidence="1" type="primary">tag</name>
    <name evidence="1" type="ORF">LMG7974_00425</name>
</gene>
<dbReference type="EMBL" id="CAJHOF010000003">
    <property type="protein sequence ID" value="CAD7287546.1"/>
    <property type="molecule type" value="Genomic_DNA"/>
</dbReference>
<dbReference type="InterPro" id="IPR052891">
    <property type="entry name" value="DNA-3mA_glycosylase"/>
</dbReference>
<dbReference type="InterPro" id="IPR005019">
    <property type="entry name" value="Adenine_glyco"/>
</dbReference>
<keyword evidence="1" id="KW-0326">Glycosidase</keyword>
<dbReference type="SUPFAM" id="SSF48150">
    <property type="entry name" value="DNA-glycosylase"/>
    <property type="match status" value="1"/>
</dbReference>
<dbReference type="Proteomes" id="UP000789803">
    <property type="component" value="Unassembled WGS sequence"/>
</dbReference>
<dbReference type="PANTHER" id="PTHR30037">
    <property type="entry name" value="DNA-3-METHYLADENINE GLYCOSYLASE 1"/>
    <property type="match status" value="1"/>
</dbReference>
<proteinExistence type="predicted"/>
<evidence type="ECO:0000313" key="2">
    <source>
        <dbReference type="Proteomes" id="UP000789803"/>
    </source>
</evidence>
<keyword evidence="2" id="KW-1185">Reference proteome</keyword>
<dbReference type="Pfam" id="PF03352">
    <property type="entry name" value="Adenine_glyco"/>
    <property type="match status" value="1"/>
</dbReference>
<organism evidence="1 2">
    <name type="scientific">Campylobacter majalis</name>
    <dbReference type="NCBI Taxonomy" id="2790656"/>
    <lineage>
        <taxon>Bacteria</taxon>
        <taxon>Pseudomonadati</taxon>
        <taxon>Campylobacterota</taxon>
        <taxon>Epsilonproteobacteria</taxon>
        <taxon>Campylobacterales</taxon>
        <taxon>Campylobacteraceae</taxon>
        <taxon>Campylobacter</taxon>
    </lineage>
</organism>
<dbReference type="RefSeq" id="WP_229932247.1">
    <property type="nucleotide sequence ID" value="NZ_CAJHOF010000003.1"/>
</dbReference>
<sequence>MHKRCKWCEKDDLYKNYHDNEWGVICKDDDMLFEYLILESMQAGLSWHIVLKKREAMREAFDGFDAKILANYDDEKVNSLMQNDKILKNRLKLKSLSANAKAFLKVKSEFGSFYEYIWRFVNHKQIINNNDDICDIPAKTALSDTIARDLKKRGFKFLGSISVYAYLQAIGVIDDHLNYCFKRQNGKMQSI</sequence>
<dbReference type="GO" id="GO:0008725">
    <property type="term" value="F:DNA-3-methyladenine glycosylase activity"/>
    <property type="evidence" value="ECO:0007669"/>
    <property type="project" value="UniProtKB-EC"/>
</dbReference>